<proteinExistence type="predicted"/>
<organism evidence="6 7">
    <name type="scientific">Methylobacterium brachiatum</name>
    <dbReference type="NCBI Taxonomy" id="269660"/>
    <lineage>
        <taxon>Bacteria</taxon>
        <taxon>Pseudomonadati</taxon>
        <taxon>Pseudomonadota</taxon>
        <taxon>Alphaproteobacteria</taxon>
        <taxon>Hyphomicrobiales</taxon>
        <taxon>Methylobacteriaceae</taxon>
        <taxon>Methylobacterium</taxon>
    </lineage>
</organism>
<keyword evidence="3" id="KW-0804">Transcription</keyword>
<dbReference type="InterPro" id="IPR036388">
    <property type="entry name" value="WH-like_DNA-bd_sf"/>
</dbReference>
<gene>
    <name evidence="6" type="ORF">ABS770_14695</name>
</gene>
<dbReference type="InterPro" id="IPR029016">
    <property type="entry name" value="GAF-like_dom_sf"/>
</dbReference>
<sequence>MPPARRPGVTVSPDVPAPIGRMLAIVELVAVTGTISVAQVVETLGIPRPTAHRMVAMLEAVGYLQKLPGRTGYGPAPKLVSLASDIMASTVVYSALNTTLTELAARIGETCSLAMLSGGDVEYIASAFGGSPLTLQFQAGQKTPIHCTSSGRIFLANLSDERLETFLASGPWQPVTPQTLTDPRKLREELKVIREQGYALNDSEFIVGVVGAAVPVRNTEDRVLAALTVSAPKSRMPLDKLKTFIPALKSAAARIARSL</sequence>
<dbReference type="PANTHER" id="PTHR30136:SF24">
    <property type="entry name" value="HTH-TYPE TRANSCRIPTIONAL REPRESSOR ALLR"/>
    <property type="match status" value="1"/>
</dbReference>
<evidence type="ECO:0000313" key="6">
    <source>
        <dbReference type="EMBL" id="MER2289515.1"/>
    </source>
</evidence>
<dbReference type="InterPro" id="IPR050707">
    <property type="entry name" value="HTH_MetabolicPath_Reg"/>
</dbReference>
<dbReference type="SUPFAM" id="SSF46785">
    <property type="entry name" value="Winged helix' DNA-binding domain"/>
    <property type="match status" value="1"/>
</dbReference>
<dbReference type="Gene3D" id="1.10.10.10">
    <property type="entry name" value="Winged helix-like DNA-binding domain superfamily/Winged helix DNA-binding domain"/>
    <property type="match status" value="1"/>
</dbReference>
<dbReference type="Proteomes" id="UP001432995">
    <property type="component" value="Unassembled WGS sequence"/>
</dbReference>
<dbReference type="PANTHER" id="PTHR30136">
    <property type="entry name" value="HELIX-TURN-HELIX TRANSCRIPTIONAL REGULATOR, ICLR FAMILY"/>
    <property type="match status" value="1"/>
</dbReference>
<dbReference type="PROSITE" id="PS51077">
    <property type="entry name" value="HTH_ICLR"/>
    <property type="match status" value="1"/>
</dbReference>
<keyword evidence="1" id="KW-0805">Transcription regulation</keyword>
<feature type="domain" description="IclR-ED" evidence="5">
    <location>
        <begin position="78"/>
        <end position="259"/>
    </location>
</feature>
<dbReference type="SMART" id="SM00346">
    <property type="entry name" value="HTH_ICLR"/>
    <property type="match status" value="1"/>
</dbReference>
<keyword evidence="7" id="KW-1185">Reference proteome</keyword>
<comment type="caution">
    <text evidence="6">The sequence shown here is derived from an EMBL/GenBank/DDBJ whole genome shotgun (WGS) entry which is preliminary data.</text>
</comment>
<keyword evidence="2" id="KW-0238">DNA-binding</keyword>
<dbReference type="InterPro" id="IPR036390">
    <property type="entry name" value="WH_DNA-bd_sf"/>
</dbReference>
<evidence type="ECO:0000259" key="4">
    <source>
        <dbReference type="PROSITE" id="PS51077"/>
    </source>
</evidence>
<dbReference type="PROSITE" id="PS51078">
    <property type="entry name" value="ICLR_ED"/>
    <property type="match status" value="1"/>
</dbReference>
<evidence type="ECO:0000313" key="7">
    <source>
        <dbReference type="Proteomes" id="UP001432995"/>
    </source>
</evidence>
<dbReference type="InterPro" id="IPR005471">
    <property type="entry name" value="Tscrpt_reg_IclR_N"/>
</dbReference>
<evidence type="ECO:0000256" key="2">
    <source>
        <dbReference type="ARBA" id="ARBA00023125"/>
    </source>
</evidence>
<dbReference type="InterPro" id="IPR014757">
    <property type="entry name" value="Tscrpt_reg_IclR_C"/>
</dbReference>
<feature type="domain" description="HTH iclR-type" evidence="4">
    <location>
        <begin position="16"/>
        <end position="75"/>
    </location>
</feature>
<dbReference type="EMBL" id="JBELQD010000014">
    <property type="protein sequence ID" value="MER2289515.1"/>
    <property type="molecule type" value="Genomic_DNA"/>
</dbReference>
<name>A0ABV1R3Z6_9HYPH</name>
<dbReference type="Pfam" id="PF09339">
    <property type="entry name" value="HTH_IclR"/>
    <property type="match status" value="1"/>
</dbReference>
<protein>
    <submittedName>
        <fullName evidence="6">IclR family transcriptional regulator</fullName>
    </submittedName>
</protein>
<evidence type="ECO:0000256" key="1">
    <source>
        <dbReference type="ARBA" id="ARBA00023015"/>
    </source>
</evidence>
<evidence type="ECO:0000259" key="5">
    <source>
        <dbReference type="PROSITE" id="PS51078"/>
    </source>
</evidence>
<dbReference type="Pfam" id="PF01614">
    <property type="entry name" value="IclR_C"/>
    <property type="match status" value="1"/>
</dbReference>
<dbReference type="SUPFAM" id="SSF55781">
    <property type="entry name" value="GAF domain-like"/>
    <property type="match status" value="1"/>
</dbReference>
<accession>A0ABV1R3Z6</accession>
<reference evidence="6" key="1">
    <citation type="submission" date="2024-06" db="EMBL/GenBank/DDBJ databases">
        <authorList>
            <person name="Campbell A.G."/>
        </authorList>
    </citation>
    <scope>NUCLEOTIDE SEQUENCE</scope>
    <source>
        <strain evidence="6">EM17</strain>
    </source>
</reference>
<dbReference type="GeneID" id="90831307"/>
<evidence type="ECO:0000256" key="3">
    <source>
        <dbReference type="ARBA" id="ARBA00023163"/>
    </source>
</evidence>
<dbReference type="Gene3D" id="3.30.450.40">
    <property type="match status" value="1"/>
</dbReference>
<dbReference type="RefSeq" id="WP_091859571.1">
    <property type="nucleotide sequence ID" value="NZ_FOQW01000004.1"/>
</dbReference>